<accession>A0A251X4W5</accession>
<protein>
    <submittedName>
        <fullName evidence="1">Phosphatase</fullName>
    </submittedName>
</protein>
<evidence type="ECO:0000313" key="1">
    <source>
        <dbReference type="EMBL" id="OUD12192.1"/>
    </source>
</evidence>
<comment type="caution">
    <text evidence="1">The sequence shown here is derived from an EMBL/GenBank/DDBJ whole genome shotgun (WGS) entry which is preliminary data.</text>
</comment>
<dbReference type="Proteomes" id="UP000194798">
    <property type="component" value="Unassembled WGS sequence"/>
</dbReference>
<dbReference type="EMBL" id="MSLT01000023">
    <property type="protein sequence ID" value="OUD12192.1"/>
    <property type="molecule type" value="Genomic_DNA"/>
</dbReference>
<dbReference type="Gene3D" id="3.90.190.10">
    <property type="entry name" value="Protein tyrosine phosphatase superfamily"/>
    <property type="match status" value="1"/>
</dbReference>
<keyword evidence="2" id="KW-1185">Reference proteome</keyword>
<sequence length="152" mass="17586">MSLAEIDHLLVLSDRITTAGQPNEMQLIDVAEAGFQVVMNLALNTSTHAIVEEAELVESLGMTYVQIPVLFDQPELSDFQIFLAMMSEYEKERIFLHCAANKRVSVFMYLYRLIQEKMSHESAMKDLQQIWQPNAIWQHYIDHVLAHYQKSL</sequence>
<dbReference type="SUPFAM" id="SSF52799">
    <property type="entry name" value="(Phosphotyrosine protein) phosphatases II"/>
    <property type="match status" value="1"/>
</dbReference>
<dbReference type="RefSeq" id="WP_086489108.1">
    <property type="nucleotide sequence ID" value="NZ_MSLT01000023.1"/>
</dbReference>
<name>A0A251X4W5_9GAMM</name>
<evidence type="ECO:0000313" key="2">
    <source>
        <dbReference type="Proteomes" id="UP000194798"/>
    </source>
</evidence>
<reference evidence="1 2" key="1">
    <citation type="submission" date="2016-12" db="EMBL/GenBank/DDBJ databases">
        <title>Thioflexothrix psekupsii D3 genome sequencing and assembly.</title>
        <authorList>
            <person name="Fomenkov A."/>
            <person name="Vincze T."/>
            <person name="Grabovich M."/>
            <person name="Anton B.P."/>
            <person name="Dubinina G."/>
            <person name="Orlova M."/>
            <person name="Belousova E."/>
            <person name="Roberts R.J."/>
        </authorList>
    </citation>
    <scope>NUCLEOTIDE SEQUENCE [LARGE SCALE GENOMIC DNA]</scope>
    <source>
        <strain evidence="1">D3</strain>
    </source>
</reference>
<dbReference type="InterPro" id="IPR029021">
    <property type="entry name" value="Prot-tyrosine_phosphatase-like"/>
</dbReference>
<organism evidence="1 2">
    <name type="scientific">Thioflexithrix psekupsensis</name>
    <dbReference type="NCBI Taxonomy" id="1570016"/>
    <lineage>
        <taxon>Bacteria</taxon>
        <taxon>Pseudomonadati</taxon>
        <taxon>Pseudomonadota</taxon>
        <taxon>Gammaproteobacteria</taxon>
        <taxon>Thiotrichales</taxon>
        <taxon>Thioflexithrix</taxon>
    </lineage>
</organism>
<dbReference type="OrthoDB" id="7391097at2"/>
<dbReference type="AlphaFoldDB" id="A0A251X4W5"/>
<dbReference type="CDD" id="cd14503">
    <property type="entry name" value="PTP-bact"/>
    <property type="match status" value="1"/>
</dbReference>
<gene>
    <name evidence="1" type="ORF">TPSD3_13805</name>
</gene>
<proteinExistence type="predicted"/>